<dbReference type="InterPro" id="IPR036397">
    <property type="entry name" value="RNaseH_sf"/>
</dbReference>
<dbReference type="GO" id="GO:0003676">
    <property type="term" value="F:nucleic acid binding"/>
    <property type="evidence" value="ECO:0007669"/>
    <property type="project" value="InterPro"/>
</dbReference>
<organism evidence="2 3">
    <name type="scientific">Streptomyces phyllanthi</name>
    <dbReference type="NCBI Taxonomy" id="1803180"/>
    <lineage>
        <taxon>Bacteria</taxon>
        <taxon>Bacillati</taxon>
        <taxon>Actinomycetota</taxon>
        <taxon>Actinomycetes</taxon>
        <taxon>Kitasatosporales</taxon>
        <taxon>Streptomycetaceae</taxon>
        <taxon>Streptomyces</taxon>
    </lineage>
</organism>
<evidence type="ECO:0000313" key="2">
    <source>
        <dbReference type="EMBL" id="MPY38919.1"/>
    </source>
</evidence>
<accession>A0A5N8VVA2</accession>
<evidence type="ECO:0000313" key="3">
    <source>
        <dbReference type="Proteomes" id="UP000326979"/>
    </source>
</evidence>
<dbReference type="EMBL" id="VJZE01000008">
    <property type="protein sequence ID" value="MPY38919.1"/>
    <property type="molecule type" value="Genomic_DNA"/>
</dbReference>
<evidence type="ECO:0000259" key="1">
    <source>
        <dbReference type="Pfam" id="PF13358"/>
    </source>
</evidence>
<keyword evidence="3" id="KW-1185">Reference proteome</keyword>
<dbReference type="Gene3D" id="3.30.420.10">
    <property type="entry name" value="Ribonuclease H-like superfamily/Ribonuclease H"/>
    <property type="match status" value="1"/>
</dbReference>
<name>A0A5N8VVA2_9ACTN</name>
<gene>
    <name evidence="2" type="ORF">FNH04_02835</name>
</gene>
<protein>
    <recommendedName>
        <fullName evidence="1">Tc1-like transposase DDE domain-containing protein</fullName>
    </recommendedName>
</protein>
<comment type="caution">
    <text evidence="2">The sequence shown here is derived from an EMBL/GenBank/DDBJ whole genome shotgun (WGS) entry which is preliminary data.</text>
</comment>
<dbReference type="Proteomes" id="UP000326979">
    <property type="component" value="Unassembled WGS sequence"/>
</dbReference>
<feature type="domain" description="Tc1-like transposase DDE" evidence="1">
    <location>
        <begin position="8"/>
        <end position="151"/>
    </location>
</feature>
<reference evidence="2 3" key="1">
    <citation type="submission" date="2019-07" db="EMBL/GenBank/DDBJ databases">
        <title>New species of Amycolatopsis and Streptomyces.</title>
        <authorList>
            <person name="Duangmal K."/>
            <person name="Teo W.F.A."/>
            <person name="Lipun K."/>
        </authorList>
    </citation>
    <scope>NUCLEOTIDE SEQUENCE [LARGE SCALE GENOMIC DNA]</scope>
    <source>
        <strain evidence="2 3">TISTR 2346</strain>
    </source>
</reference>
<dbReference type="AlphaFoldDB" id="A0A5N8VVA2"/>
<proteinExistence type="predicted"/>
<dbReference type="InterPro" id="IPR038717">
    <property type="entry name" value="Tc1-like_DDE_dom"/>
</dbReference>
<dbReference type="Pfam" id="PF13358">
    <property type="entry name" value="DDE_3"/>
    <property type="match status" value="1"/>
</dbReference>
<sequence>MRDRDAWLCFADEAGQLLRPPKACTWSRRGRPSLVRVRAAGSGRISLAGPVCQKVDRRTRLVLRMMVHRGRKGEKKGFREKDFASLLDAAHQQLGGNIVLVWDDYNHHVDAAMRELIGKRPWLTLFRFPTCTPDLNLAEGVWAHLKKSLGNLAPCSIDDLDGLVRTRLKRMQYRPDLLDGFIAETGLITTPP</sequence>